<dbReference type="Pfam" id="PF07885">
    <property type="entry name" value="Ion_trans_2"/>
    <property type="match status" value="1"/>
</dbReference>
<dbReference type="AlphaFoldDB" id="A0A143PKB2"/>
<evidence type="ECO:0000313" key="4">
    <source>
        <dbReference type="Proteomes" id="UP000076079"/>
    </source>
</evidence>
<sequence length="147" mass="16568">MLWKLVTAFTLMAICVVIHASSVTSAMRWARTHSSSPAEMEYLARIWLFVRIAGWIITFHLLEICVWATFYWWKGALPDLPTSIYFSAVTYTTTGYGDLVLPADWRLVGAIEALTGILMCGWSTGFFFAVVSGLERLPRRTPRGPES</sequence>
<keyword evidence="1" id="KW-0812">Transmembrane</keyword>
<dbReference type="KEGG" id="abac:LuPra_02214"/>
<name>A0A143PKB2_LUTPR</name>
<dbReference type="Gene3D" id="1.10.287.70">
    <property type="match status" value="1"/>
</dbReference>
<organism evidence="3 4">
    <name type="scientific">Luteitalea pratensis</name>
    <dbReference type="NCBI Taxonomy" id="1855912"/>
    <lineage>
        <taxon>Bacteria</taxon>
        <taxon>Pseudomonadati</taxon>
        <taxon>Acidobacteriota</taxon>
        <taxon>Vicinamibacteria</taxon>
        <taxon>Vicinamibacterales</taxon>
        <taxon>Vicinamibacteraceae</taxon>
        <taxon>Luteitalea</taxon>
    </lineage>
</organism>
<dbReference type="STRING" id="1855912.LuPra_02214"/>
<evidence type="ECO:0000259" key="2">
    <source>
        <dbReference type="Pfam" id="PF07885"/>
    </source>
</evidence>
<keyword evidence="1" id="KW-0472">Membrane</keyword>
<evidence type="ECO:0000313" key="3">
    <source>
        <dbReference type="EMBL" id="AMY09005.1"/>
    </source>
</evidence>
<feature type="domain" description="Potassium channel" evidence="2">
    <location>
        <begin position="60"/>
        <end position="131"/>
    </location>
</feature>
<feature type="transmembrane region" description="Helical" evidence="1">
    <location>
        <begin position="113"/>
        <end position="134"/>
    </location>
</feature>
<keyword evidence="1" id="KW-1133">Transmembrane helix</keyword>
<proteinExistence type="predicted"/>
<dbReference type="OrthoDB" id="9813518at2"/>
<feature type="transmembrane region" description="Helical" evidence="1">
    <location>
        <begin position="44"/>
        <end position="72"/>
    </location>
</feature>
<protein>
    <submittedName>
        <fullName evidence="3">Ion channel</fullName>
    </submittedName>
</protein>
<accession>A0A143PKB2</accession>
<dbReference type="SUPFAM" id="SSF81324">
    <property type="entry name" value="Voltage-gated potassium channels"/>
    <property type="match status" value="1"/>
</dbReference>
<evidence type="ECO:0000256" key="1">
    <source>
        <dbReference type="SAM" id="Phobius"/>
    </source>
</evidence>
<dbReference type="InterPro" id="IPR013099">
    <property type="entry name" value="K_chnl_dom"/>
</dbReference>
<dbReference type="Proteomes" id="UP000076079">
    <property type="component" value="Chromosome"/>
</dbReference>
<reference evidence="3 4" key="1">
    <citation type="journal article" date="2016" name="Genome Announc.">
        <title>First Complete Genome Sequence of a Subdivision 6 Acidobacterium Strain.</title>
        <authorList>
            <person name="Huang S."/>
            <person name="Vieira S."/>
            <person name="Bunk B."/>
            <person name="Riedel T."/>
            <person name="Sproer C."/>
            <person name="Overmann J."/>
        </authorList>
    </citation>
    <scope>NUCLEOTIDE SEQUENCE [LARGE SCALE GENOMIC DNA]</scope>
    <source>
        <strain evidence="4">DSM 100886 HEG_-6_39</strain>
    </source>
</reference>
<keyword evidence="4" id="KW-1185">Reference proteome</keyword>
<reference evidence="4" key="2">
    <citation type="submission" date="2016-04" db="EMBL/GenBank/DDBJ databases">
        <title>First Complete Genome Sequence of a Subdivision 6 Acidobacterium.</title>
        <authorList>
            <person name="Huang S."/>
            <person name="Vieira S."/>
            <person name="Bunk B."/>
            <person name="Riedel T."/>
            <person name="Sproeer C."/>
            <person name="Overmann J."/>
        </authorList>
    </citation>
    <scope>NUCLEOTIDE SEQUENCE [LARGE SCALE GENOMIC DNA]</scope>
    <source>
        <strain evidence="4">DSM 100886 HEG_-6_39</strain>
    </source>
</reference>
<gene>
    <name evidence="3" type="ORF">LuPra_02214</name>
</gene>
<dbReference type="RefSeq" id="WP_110170786.1">
    <property type="nucleotide sequence ID" value="NZ_CP015136.1"/>
</dbReference>
<dbReference type="EMBL" id="CP015136">
    <property type="protein sequence ID" value="AMY09005.1"/>
    <property type="molecule type" value="Genomic_DNA"/>
</dbReference>